<reference evidence="3" key="1">
    <citation type="journal article" date="2014" name="Proc. Natl. Acad. Sci. U.S.A.">
        <title>Extensive sampling of basidiomycete genomes demonstrates inadequacy of the white-rot/brown-rot paradigm for wood decay fungi.</title>
        <authorList>
            <person name="Riley R."/>
            <person name="Salamov A.A."/>
            <person name="Brown D.W."/>
            <person name="Nagy L.G."/>
            <person name="Floudas D."/>
            <person name="Held B.W."/>
            <person name="Levasseur A."/>
            <person name="Lombard V."/>
            <person name="Morin E."/>
            <person name="Otillar R."/>
            <person name="Lindquist E.A."/>
            <person name="Sun H."/>
            <person name="LaButti K.M."/>
            <person name="Schmutz J."/>
            <person name="Jabbour D."/>
            <person name="Luo H."/>
            <person name="Baker S.E."/>
            <person name="Pisabarro A.G."/>
            <person name="Walton J.D."/>
            <person name="Blanchette R.A."/>
            <person name="Henrissat B."/>
            <person name="Martin F."/>
            <person name="Cullen D."/>
            <person name="Hibbett D.S."/>
            <person name="Grigoriev I.V."/>
        </authorList>
    </citation>
    <scope>NUCLEOTIDE SEQUENCE [LARGE SCALE GENOMIC DNA]</scope>
    <source>
        <strain evidence="3">MUCL 33604</strain>
    </source>
</reference>
<dbReference type="EMBL" id="KL197717">
    <property type="protein sequence ID" value="KDQ58391.1"/>
    <property type="molecule type" value="Genomic_DNA"/>
</dbReference>
<name>A0A067Q714_9AGAM</name>
<proteinExistence type="predicted"/>
<keyword evidence="1" id="KW-0175">Coiled coil</keyword>
<protein>
    <submittedName>
        <fullName evidence="2">Uncharacterized protein</fullName>
    </submittedName>
</protein>
<evidence type="ECO:0000313" key="2">
    <source>
        <dbReference type="EMBL" id="KDQ58391.1"/>
    </source>
</evidence>
<dbReference type="HOGENOM" id="CLU_072363_0_0_1"/>
<feature type="coiled-coil region" evidence="1">
    <location>
        <begin position="213"/>
        <end position="247"/>
    </location>
</feature>
<evidence type="ECO:0000256" key="1">
    <source>
        <dbReference type="SAM" id="Coils"/>
    </source>
</evidence>
<evidence type="ECO:0000313" key="3">
    <source>
        <dbReference type="Proteomes" id="UP000027265"/>
    </source>
</evidence>
<gene>
    <name evidence="2" type="ORF">JAAARDRAFT_206323</name>
</gene>
<dbReference type="AlphaFoldDB" id="A0A067Q714"/>
<dbReference type="InParanoid" id="A0A067Q714"/>
<accession>A0A067Q714</accession>
<dbReference type="Proteomes" id="UP000027265">
    <property type="component" value="Unassembled WGS sequence"/>
</dbReference>
<organism evidence="2 3">
    <name type="scientific">Jaapia argillacea MUCL 33604</name>
    <dbReference type="NCBI Taxonomy" id="933084"/>
    <lineage>
        <taxon>Eukaryota</taxon>
        <taxon>Fungi</taxon>
        <taxon>Dikarya</taxon>
        <taxon>Basidiomycota</taxon>
        <taxon>Agaricomycotina</taxon>
        <taxon>Agaricomycetes</taxon>
        <taxon>Agaricomycetidae</taxon>
        <taxon>Jaapiales</taxon>
        <taxon>Jaapiaceae</taxon>
        <taxon>Jaapia</taxon>
    </lineage>
</organism>
<sequence>MNREHDAFLSRPMNLVPLPPELLYEVVADITTEYIDHAIVEPSLLGQTNPVLSLLHCCRQLREITLKVIIDVFLVDLDPQGSLSCNPFERVASLRKKYEEVHDLDPRDEDSGTAFNLALDATDPQSVAGSNPESVLARYLLLVLIEGQWRYTMETSDKETKKVMKVLGLSLLVDAISAPKKKRGLYARARARGYEAFWFWLSVSELSRVSSLLEALDDMLSNSQDDADIAQEDVKRGEELLDKLADAEAQYLFPSEQKITGDLLEVGSLSSLLVGRSHRKVYRRYHVMTFLKYLVDGPEFPTSEIIRAKAKALLEKWGHLMPPGWETRIYDEQPA</sequence>
<keyword evidence="3" id="KW-1185">Reference proteome</keyword>